<feature type="transmembrane region" description="Helical" evidence="1">
    <location>
        <begin position="54"/>
        <end position="82"/>
    </location>
</feature>
<evidence type="ECO:0000256" key="1">
    <source>
        <dbReference type="SAM" id="Phobius"/>
    </source>
</evidence>
<proteinExistence type="predicted"/>
<evidence type="ECO:0000313" key="2">
    <source>
        <dbReference type="EMBL" id="KAL0487384.1"/>
    </source>
</evidence>
<organism evidence="2 3">
    <name type="scientific">Acrasis kona</name>
    <dbReference type="NCBI Taxonomy" id="1008807"/>
    <lineage>
        <taxon>Eukaryota</taxon>
        <taxon>Discoba</taxon>
        <taxon>Heterolobosea</taxon>
        <taxon>Tetramitia</taxon>
        <taxon>Eutetramitia</taxon>
        <taxon>Acrasidae</taxon>
        <taxon>Acrasis</taxon>
    </lineage>
</organism>
<evidence type="ECO:0000313" key="3">
    <source>
        <dbReference type="Proteomes" id="UP001431209"/>
    </source>
</evidence>
<comment type="caution">
    <text evidence="2">The sequence shown here is derived from an EMBL/GenBank/DDBJ whole genome shotgun (WGS) entry which is preliminary data.</text>
</comment>
<keyword evidence="1 2" id="KW-0812">Transmembrane</keyword>
<name>A0AAW2ZDG8_9EUKA</name>
<keyword evidence="1" id="KW-1133">Transmembrane helix</keyword>
<sequence length="150" mass="17133">MTESRTQALLQQARSIDLKTITTTAKSIASDIKDEIRVRLTKRASNPKGERVAYLLQLAILLFMVSLCFVAPIFVTLIASYYLVRIYNKEKKHAVYIVGSAVALDVLLCWFFWLPGVVYSLVVLLQITRYVPFWESPSKAFNLENKQKSQ</sequence>
<accession>A0AAW2ZDG8</accession>
<keyword evidence="1" id="KW-0472">Membrane</keyword>
<reference evidence="2 3" key="1">
    <citation type="submission" date="2024-03" db="EMBL/GenBank/DDBJ databases">
        <title>The Acrasis kona genome and developmental transcriptomes reveal deep origins of eukaryotic multicellular pathways.</title>
        <authorList>
            <person name="Sheikh S."/>
            <person name="Fu C.-J."/>
            <person name="Brown M.W."/>
            <person name="Baldauf S.L."/>
        </authorList>
    </citation>
    <scope>NUCLEOTIDE SEQUENCE [LARGE SCALE GENOMIC DNA]</scope>
    <source>
        <strain evidence="2 3">ATCC MYA-3509</strain>
    </source>
</reference>
<protein>
    <submittedName>
        <fullName evidence="2">2 TM domain-containing transmembrane protein</fullName>
    </submittedName>
</protein>
<dbReference type="AlphaFoldDB" id="A0AAW2ZDG8"/>
<dbReference type="Proteomes" id="UP001431209">
    <property type="component" value="Unassembled WGS sequence"/>
</dbReference>
<dbReference type="EMBL" id="JAOPGA020001336">
    <property type="protein sequence ID" value="KAL0487384.1"/>
    <property type="molecule type" value="Genomic_DNA"/>
</dbReference>
<gene>
    <name evidence="2" type="ORF">AKO1_000785</name>
</gene>
<feature type="transmembrane region" description="Helical" evidence="1">
    <location>
        <begin position="94"/>
        <end position="113"/>
    </location>
</feature>
<keyword evidence="3" id="KW-1185">Reference proteome</keyword>